<feature type="transmembrane region" description="Helical" evidence="1">
    <location>
        <begin position="32"/>
        <end position="54"/>
    </location>
</feature>
<evidence type="ECO:0000313" key="3">
    <source>
        <dbReference type="Proteomes" id="UP000267049"/>
    </source>
</evidence>
<keyword evidence="1" id="KW-1133">Transmembrane helix</keyword>
<reference evidence="2 3" key="1">
    <citation type="submission" date="2018-11" db="EMBL/GenBank/DDBJ databases">
        <title>Lysobacter cryohumiis sp. nov., isolated from soil in the Tianshan Mountains, Xinjiang, China.</title>
        <authorList>
            <person name="Luo Y."/>
            <person name="Sheng H."/>
        </authorList>
    </citation>
    <scope>NUCLEOTIDE SEQUENCE [LARGE SCALE GENOMIC DNA]</scope>
    <source>
        <strain evidence="2 3">ZS60</strain>
    </source>
</reference>
<dbReference type="EMBL" id="RIBS01000013">
    <property type="protein sequence ID" value="RNF81739.1"/>
    <property type="molecule type" value="Genomic_DNA"/>
</dbReference>
<dbReference type="AlphaFoldDB" id="A0A3M8SKM2"/>
<name>A0A3M8SKM2_9GAMM</name>
<keyword evidence="1" id="KW-0472">Membrane</keyword>
<proteinExistence type="predicted"/>
<keyword evidence="3" id="KW-1185">Reference proteome</keyword>
<gene>
    <name evidence="2" type="ORF">EER27_16630</name>
</gene>
<accession>A0A3M8SKM2</accession>
<comment type="caution">
    <text evidence="2">The sequence shown here is derived from an EMBL/GenBank/DDBJ whole genome shotgun (WGS) entry which is preliminary data.</text>
</comment>
<keyword evidence="1" id="KW-0812">Transmembrane</keyword>
<evidence type="ECO:0000256" key="1">
    <source>
        <dbReference type="SAM" id="Phobius"/>
    </source>
</evidence>
<sequence length="92" mass="9594">MALLAAVVIVDFLVVAIGLTIANDGSVRDAGRALVALLWLLAAIGLTGSGLFWWLGRSLSAMPRSLGTAAFLLAQGAIWAFMAFMALMGSNR</sequence>
<protein>
    <submittedName>
        <fullName evidence="2">Uncharacterized protein</fullName>
    </submittedName>
</protein>
<dbReference type="Proteomes" id="UP000267049">
    <property type="component" value="Unassembled WGS sequence"/>
</dbReference>
<evidence type="ECO:0000313" key="2">
    <source>
        <dbReference type="EMBL" id="RNF81739.1"/>
    </source>
</evidence>
<feature type="transmembrane region" description="Helical" evidence="1">
    <location>
        <begin position="66"/>
        <end position="88"/>
    </location>
</feature>
<organism evidence="2 3">
    <name type="scientific">Montanilutibacter psychrotolerans</name>
    <dbReference type="NCBI Taxonomy" id="1327343"/>
    <lineage>
        <taxon>Bacteria</taxon>
        <taxon>Pseudomonadati</taxon>
        <taxon>Pseudomonadota</taxon>
        <taxon>Gammaproteobacteria</taxon>
        <taxon>Lysobacterales</taxon>
        <taxon>Lysobacteraceae</taxon>
        <taxon>Montanilutibacter</taxon>
    </lineage>
</organism>